<organism evidence="1 2">
    <name type="scientific">Paraglomus occultum</name>
    <dbReference type="NCBI Taxonomy" id="144539"/>
    <lineage>
        <taxon>Eukaryota</taxon>
        <taxon>Fungi</taxon>
        <taxon>Fungi incertae sedis</taxon>
        <taxon>Mucoromycota</taxon>
        <taxon>Glomeromycotina</taxon>
        <taxon>Glomeromycetes</taxon>
        <taxon>Paraglomerales</taxon>
        <taxon>Paraglomeraceae</taxon>
        <taxon>Paraglomus</taxon>
    </lineage>
</organism>
<dbReference type="AlphaFoldDB" id="A0A9N9CX16"/>
<feature type="non-terminal residue" evidence="1">
    <location>
        <position position="54"/>
    </location>
</feature>
<keyword evidence="2" id="KW-1185">Reference proteome</keyword>
<evidence type="ECO:0000313" key="1">
    <source>
        <dbReference type="EMBL" id="CAG8614749.1"/>
    </source>
</evidence>
<name>A0A9N9CX16_9GLOM</name>
<dbReference type="Proteomes" id="UP000789572">
    <property type="component" value="Unassembled WGS sequence"/>
</dbReference>
<dbReference type="EMBL" id="CAJVPJ010002173">
    <property type="protein sequence ID" value="CAG8614749.1"/>
    <property type="molecule type" value="Genomic_DNA"/>
</dbReference>
<protein>
    <submittedName>
        <fullName evidence="1">7794_t:CDS:1</fullName>
    </submittedName>
</protein>
<proteinExistence type="predicted"/>
<evidence type="ECO:0000313" key="2">
    <source>
        <dbReference type="Proteomes" id="UP000789572"/>
    </source>
</evidence>
<reference evidence="1" key="1">
    <citation type="submission" date="2021-06" db="EMBL/GenBank/DDBJ databases">
        <authorList>
            <person name="Kallberg Y."/>
            <person name="Tangrot J."/>
            <person name="Rosling A."/>
        </authorList>
    </citation>
    <scope>NUCLEOTIDE SEQUENCE</scope>
    <source>
        <strain evidence="1">IA702</strain>
    </source>
</reference>
<sequence>MEKDEDERSWWNKVGLRGRRGAIGNIMTIISVDVVGPSRWTINGISFTLSNDGG</sequence>
<accession>A0A9N9CX16</accession>
<comment type="caution">
    <text evidence="1">The sequence shown here is derived from an EMBL/GenBank/DDBJ whole genome shotgun (WGS) entry which is preliminary data.</text>
</comment>
<gene>
    <name evidence="1" type="ORF">POCULU_LOCUS8124</name>
</gene>